<accession>A0A2H4PI31</accession>
<dbReference type="EMBL" id="MG515223">
    <property type="protein sequence ID" value="ATW62474.1"/>
    <property type="molecule type" value="Genomic_DNA"/>
</dbReference>
<gene>
    <name evidence="1" type="ORF">SEA_WRIGHTON_40</name>
</gene>
<dbReference type="Proteomes" id="UP000241007">
    <property type="component" value="Segment"/>
</dbReference>
<reference evidence="1 2" key="1">
    <citation type="submission" date="2017-11" db="EMBL/GenBank/DDBJ databases">
        <authorList>
            <person name="Keri A.G."/>
            <person name="Ahn S.H."/>
            <person name="Alvarado I.A."/>
            <person name="Hartigan K.A."/>
            <person name="Shaffer C.D."/>
            <person name="Weston-Hafer K.A."/>
            <person name="Russell D.A."/>
            <person name="Pope W.H."/>
            <person name="Jacobs-Sera D."/>
            <person name="Hendrix R.W."/>
            <person name="Hatfull G.F."/>
        </authorList>
    </citation>
    <scope>NUCLEOTIDE SEQUENCE [LARGE SCALE GENOMIC DNA]</scope>
</reference>
<sequence length="128" mass="14060">MADWIFTTPTVEEAPFAWNPLMERFRMPRGISLVEVSPCVYKEVRYDAYTNELGAVNLGGVTTNFPEFWPQPQAGLHYFRGGYEHVVDDEVKACLIASGLVDESNFTPANLPSTGFGFGGFGEGPFGG</sequence>
<name>A0A2H4PI31_9CAUD</name>
<protein>
    <submittedName>
        <fullName evidence="1">Uncharacterized protein</fullName>
    </submittedName>
</protein>
<evidence type="ECO:0000313" key="2">
    <source>
        <dbReference type="Proteomes" id="UP000241007"/>
    </source>
</evidence>
<proteinExistence type="predicted"/>
<organism evidence="1 2">
    <name type="scientific">Streptomyces phage WRightOn</name>
    <dbReference type="NCBI Taxonomy" id="2053723"/>
    <lineage>
        <taxon>Viruses</taxon>
        <taxon>Duplodnaviria</taxon>
        <taxon>Heunggongvirae</taxon>
        <taxon>Uroviricota</taxon>
        <taxon>Caudoviricetes</taxon>
        <taxon>Beephvirinae</taxon>
        <taxon>Manuelvirus</taxon>
        <taxon>Manuelvirus wrighton</taxon>
    </lineage>
</organism>
<keyword evidence="2" id="KW-1185">Reference proteome</keyword>
<evidence type="ECO:0000313" key="1">
    <source>
        <dbReference type="EMBL" id="ATW62474.1"/>
    </source>
</evidence>